<dbReference type="PANTHER" id="PTHR35093:SF8">
    <property type="entry name" value="OUTER MEMBRANE PROTEIN NMB0088-RELATED"/>
    <property type="match status" value="1"/>
</dbReference>
<dbReference type="Pfam" id="PF03349">
    <property type="entry name" value="Toluene_X"/>
    <property type="match status" value="1"/>
</dbReference>
<evidence type="ECO:0000256" key="5">
    <source>
        <dbReference type="ARBA" id="ARBA00022729"/>
    </source>
</evidence>
<evidence type="ECO:0000256" key="4">
    <source>
        <dbReference type="ARBA" id="ARBA00022692"/>
    </source>
</evidence>
<comment type="caution">
    <text evidence="9">The sequence shown here is derived from an EMBL/GenBank/DDBJ whole genome shotgun (WGS) entry which is preliminary data.</text>
</comment>
<dbReference type="SUPFAM" id="SSF56935">
    <property type="entry name" value="Porins"/>
    <property type="match status" value="1"/>
</dbReference>
<dbReference type="Gene3D" id="2.40.160.60">
    <property type="entry name" value="Outer membrane protein transport protein (OMPP1/FadL/TodX)"/>
    <property type="match status" value="1"/>
</dbReference>
<dbReference type="EMBL" id="MPZV01000002">
    <property type="protein sequence ID" value="OOY24274.1"/>
    <property type="molecule type" value="Genomic_DNA"/>
</dbReference>
<evidence type="ECO:0000256" key="1">
    <source>
        <dbReference type="ARBA" id="ARBA00004571"/>
    </source>
</evidence>
<keyword evidence="10" id="KW-1185">Reference proteome</keyword>
<name>A0ABX3N1F3_9RHOB</name>
<evidence type="ECO:0000313" key="10">
    <source>
        <dbReference type="Proteomes" id="UP000190787"/>
    </source>
</evidence>
<evidence type="ECO:0000256" key="6">
    <source>
        <dbReference type="ARBA" id="ARBA00023136"/>
    </source>
</evidence>
<gene>
    <name evidence="9" type="ORF">BMI91_09465</name>
</gene>
<evidence type="ECO:0000256" key="8">
    <source>
        <dbReference type="SAM" id="SignalP"/>
    </source>
</evidence>
<keyword evidence="3" id="KW-1134">Transmembrane beta strand</keyword>
<keyword evidence="4" id="KW-0812">Transmembrane</keyword>
<accession>A0ABX3N1F3</accession>
<dbReference type="PANTHER" id="PTHR35093">
    <property type="entry name" value="OUTER MEMBRANE PROTEIN NMB0088-RELATED"/>
    <property type="match status" value="1"/>
</dbReference>
<protein>
    <submittedName>
        <fullName evidence="9">Hydrocarbon degradation protein</fullName>
    </submittedName>
</protein>
<comment type="subcellular location">
    <subcellularLocation>
        <location evidence="1">Cell outer membrane</location>
        <topology evidence="1">Multi-pass membrane protein</topology>
    </subcellularLocation>
</comment>
<dbReference type="RefSeq" id="WP_078604775.1">
    <property type="nucleotide sequence ID" value="NZ_MPZV01000002.1"/>
</dbReference>
<evidence type="ECO:0000256" key="3">
    <source>
        <dbReference type="ARBA" id="ARBA00022452"/>
    </source>
</evidence>
<evidence type="ECO:0000256" key="2">
    <source>
        <dbReference type="ARBA" id="ARBA00008163"/>
    </source>
</evidence>
<proteinExistence type="inferred from homology"/>
<reference evidence="9 10" key="1">
    <citation type="submission" date="2016-11" db="EMBL/GenBank/DDBJ databases">
        <title>A multilocus sequence analysis scheme for characterization of bacteria in the genus Thioclava.</title>
        <authorList>
            <person name="Liu Y."/>
            <person name="Shao Z."/>
        </authorList>
    </citation>
    <scope>NUCLEOTIDE SEQUENCE [LARGE SCALE GENOMIC DNA]</scope>
    <source>
        <strain evidence="9 10">TAW-CT134</strain>
    </source>
</reference>
<keyword evidence="7" id="KW-0998">Cell outer membrane</keyword>
<evidence type="ECO:0000256" key="7">
    <source>
        <dbReference type="ARBA" id="ARBA00023237"/>
    </source>
</evidence>
<dbReference type="InterPro" id="IPR005017">
    <property type="entry name" value="OMPP1/FadL/TodX"/>
</dbReference>
<dbReference type="Proteomes" id="UP000190787">
    <property type="component" value="Unassembled WGS sequence"/>
</dbReference>
<evidence type="ECO:0000313" key="9">
    <source>
        <dbReference type="EMBL" id="OOY24274.1"/>
    </source>
</evidence>
<organism evidence="9 10">
    <name type="scientific">Thioclava sediminum</name>
    <dbReference type="NCBI Taxonomy" id="1915319"/>
    <lineage>
        <taxon>Bacteria</taxon>
        <taxon>Pseudomonadati</taxon>
        <taxon>Pseudomonadota</taxon>
        <taxon>Alphaproteobacteria</taxon>
        <taxon>Rhodobacterales</taxon>
        <taxon>Paracoccaceae</taxon>
        <taxon>Thioclava</taxon>
    </lineage>
</organism>
<keyword evidence="5 8" id="KW-0732">Signal</keyword>
<comment type="similarity">
    <text evidence="2">Belongs to the OmpP1/FadL family.</text>
</comment>
<feature type="signal peptide" evidence="8">
    <location>
        <begin position="1"/>
        <end position="27"/>
    </location>
</feature>
<keyword evidence="6" id="KW-0472">Membrane</keyword>
<sequence length="421" mass="44409">MKKFELPRFAGAVSLCLALGVPGVASATEGYFALAYGPAQRGVGGAGVAYSVDPMSAAINPANIADIGHAMTFGLEAFSPRRGFDANGAFPLPDGGADSGHEWFAIPNFGYNRPLEGGGALNVMVYGNGGMNTSYPDVANPNCAAAPGDSGIFCDGKAGVDLMQMFVSVGYGRKDGNFSWGIAPTFAAQRFAARGLNPALFGPMTTDASNFSGRGYDISTGFGLRAGMKYEISPQITVGVAGQTRFKMSKFDKYAGLFEDGGSFDIPASISAGVTFKPRSDLALMLDYQRIFYSNIAAVGNSNTNGLFGAKGGAGFGWDDVDVVRIGAEWQQTPDMTWRAGYAYATNPIGKEDVMLGVLAPGVVEHHFSFGGAKKLNERDTFDFAINYVAPHKVKGPGMFGGDVELDMHQFSASVGWTRRF</sequence>
<feature type="chain" id="PRO_5046640132" evidence="8">
    <location>
        <begin position="28"/>
        <end position="421"/>
    </location>
</feature>